<name>A0AAV6JP31_9ERIC</name>
<protein>
    <submittedName>
        <fullName evidence="1">Uncharacterized protein</fullName>
    </submittedName>
</protein>
<comment type="caution">
    <text evidence="1">The sequence shown here is derived from an EMBL/GenBank/DDBJ whole genome shotgun (WGS) entry which is preliminary data.</text>
</comment>
<evidence type="ECO:0000313" key="1">
    <source>
        <dbReference type="EMBL" id="KAG5541577.1"/>
    </source>
</evidence>
<dbReference type="AlphaFoldDB" id="A0AAV6JP31"/>
<dbReference type="EMBL" id="JACTNZ010000007">
    <property type="protein sequence ID" value="KAG5541577.1"/>
    <property type="molecule type" value="Genomic_DNA"/>
</dbReference>
<dbReference type="Proteomes" id="UP000823749">
    <property type="component" value="Chromosome 7"/>
</dbReference>
<sequence length="103" mass="11451">MGMKEDEERRLDGGVVVVNPKPNKGLTSKAVDWLEQLIVKLMYDSSQPHHYLSVARRSKQKGWHAETGCSSIPNCIMPKPGKEFEEIKKGPGPFPPSFTIMGA</sequence>
<gene>
    <name evidence="1" type="ORF">RHGRI_021419</name>
</gene>
<keyword evidence="2" id="KW-1185">Reference proteome</keyword>
<evidence type="ECO:0000313" key="2">
    <source>
        <dbReference type="Proteomes" id="UP000823749"/>
    </source>
</evidence>
<reference evidence="1" key="1">
    <citation type="submission" date="2020-08" db="EMBL/GenBank/DDBJ databases">
        <title>Plant Genome Project.</title>
        <authorList>
            <person name="Zhang R.-G."/>
        </authorList>
    </citation>
    <scope>NUCLEOTIDE SEQUENCE</scope>
    <source>
        <strain evidence="1">WSP0</strain>
        <tissue evidence="1">Leaf</tissue>
    </source>
</reference>
<proteinExistence type="predicted"/>
<organism evidence="1 2">
    <name type="scientific">Rhododendron griersonianum</name>
    <dbReference type="NCBI Taxonomy" id="479676"/>
    <lineage>
        <taxon>Eukaryota</taxon>
        <taxon>Viridiplantae</taxon>
        <taxon>Streptophyta</taxon>
        <taxon>Embryophyta</taxon>
        <taxon>Tracheophyta</taxon>
        <taxon>Spermatophyta</taxon>
        <taxon>Magnoliopsida</taxon>
        <taxon>eudicotyledons</taxon>
        <taxon>Gunneridae</taxon>
        <taxon>Pentapetalae</taxon>
        <taxon>asterids</taxon>
        <taxon>Ericales</taxon>
        <taxon>Ericaceae</taxon>
        <taxon>Ericoideae</taxon>
        <taxon>Rhodoreae</taxon>
        <taxon>Rhododendron</taxon>
    </lineage>
</organism>
<accession>A0AAV6JP31</accession>